<sequence>MYGSEFDGSAAFSGGGFMPSQATQAPDPSFSTSKNRDSQSLLPLTVKQINEALLTSDDKSNFSIDGVDVNNVTLVGRVCNRTGRVTDVTFLLDDGTGKIECNKWVQEFVDSNEVEGILEGMYVRIHGHLKGFLGKRSLNVFSIRPITDFNEIASHFIDCIYVHLYNSRLRKLQGVGVTTQPQMPNSSGTPMMGHQATSVNQLSSQYGNVGGQKNIEQMVLDFLQLPASNADEKGVHRDFIAQQLRVSVDKLMLAIQNLVEEGLIYSTTDDFHFKSTING</sequence>
<dbReference type="InterPro" id="IPR014892">
    <property type="entry name" value="RPA_C"/>
</dbReference>
<evidence type="ECO:0000256" key="4">
    <source>
        <dbReference type="ARBA" id="ARBA00022763"/>
    </source>
</evidence>
<feature type="domain" description="OB" evidence="11">
    <location>
        <begin position="72"/>
        <end position="146"/>
    </location>
</feature>
<dbReference type="InterPro" id="IPR012340">
    <property type="entry name" value="NA-bd_OB-fold"/>
</dbReference>
<keyword evidence="7" id="KW-0234">DNA repair</keyword>
<evidence type="ECO:0000256" key="5">
    <source>
        <dbReference type="ARBA" id="ARBA00023125"/>
    </source>
</evidence>
<dbReference type="AlphaFoldDB" id="A0A8J4VQK1"/>
<dbReference type="FunFam" id="1.10.10.10:FF:000168">
    <property type="entry name" value="Replication protein A 32 kDa subunit"/>
    <property type="match status" value="1"/>
</dbReference>
<evidence type="ECO:0000313" key="14">
    <source>
        <dbReference type="Proteomes" id="UP000737018"/>
    </source>
</evidence>
<protein>
    <submittedName>
        <fullName evidence="13">Uncharacterized protein</fullName>
    </submittedName>
</protein>
<keyword evidence="4" id="KW-0227">DNA damage</keyword>
<dbReference type="CDD" id="cd04478">
    <property type="entry name" value="RPA2_DBD_D"/>
    <property type="match status" value="1"/>
</dbReference>
<keyword evidence="8" id="KW-0539">Nucleus</keyword>
<dbReference type="SUPFAM" id="SSF50249">
    <property type="entry name" value="Nucleic acid-binding proteins"/>
    <property type="match status" value="1"/>
</dbReference>
<dbReference type="InterPro" id="IPR014646">
    <property type="entry name" value="Rfa2/RPA32"/>
</dbReference>
<dbReference type="PANTHER" id="PTHR13989">
    <property type="entry name" value="REPLICATION PROTEIN A-RELATED"/>
    <property type="match status" value="1"/>
</dbReference>
<comment type="similarity">
    <text evidence="2">Belongs to the replication factor A protein 2 family.</text>
</comment>
<evidence type="ECO:0000256" key="8">
    <source>
        <dbReference type="ARBA" id="ARBA00023242"/>
    </source>
</evidence>
<dbReference type="InterPro" id="IPR036390">
    <property type="entry name" value="WH_DNA-bd_sf"/>
</dbReference>
<comment type="caution">
    <text evidence="13">The sequence shown here is derived from an EMBL/GenBank/DDBJ whole genome shotgun (WGS) entry which is preliminary data.</text>
</comment>
<evidence type="ECO:0000256" key="7">
    <source>
        <dbReference type="ARBA" id="ARBA00023204"/>
    </source>
</evidence>
<dbReference type="Gene3D" id="2.40.50.140">
    <property type="entry name" value="Nucleic acid-binding proteins"/>
    <property type="match status" value="1"/>
</dbReference>
<keyword evidence="14" id="KW-1185">Reference proteome</keyword>
<dbReference type="Proteomes" id="UP000737018">
    <property type="component" value="Unassembled WGS sequence"/>
</dbReference>
<evidence type="ECO:0000259" key="11">
    <source>
        <dbReference type="Pfam" id="PF01336"/>
    </source>
</evidence>
<evidence type="ECO:0000256" key="3">
    <source>
        <dbReference type="ARBA" id="ARBA00022705"/>
    </source>
</evidence>
<dbReference type="InterPro" id="IPR036388">
    <property type="entry name" value="WH-like_DNA-bd_sf"/>
</dbReference>
<gene>
    <name evidence="13" type="ORF">CMV_009757</name>
</gene>
<dbReference type="GO" id="GO:0003697">
    <property type="term" value="F:single-stranded DNA binding"/>
    <property type="evidence" value="ECO:0007669"/>
    <property type="project" value="TreeGrafter"/>
</dbReference>
<dbReference type="InterPro" id="IPR040260">
    <property type="entry name" value="RFA2-like"/>
</dbReference>
<evidence type="ECO:0000256" key="6">
    <source>
        <dbReference type="ARBA" id="ARBA00023172"/>
    </source>
</evidence>
<keyword evidence="6" id="KW-0233">DNA recombination</keyword>
<comment type="function">
    <text evidence="9">Component of the replication protein A complex (RPA) required for DNA recombination, repair and replication. The activity of RPA is mediated by single-stranded DNA binding and protein interactions. Required fo cell division in meristems. Involved in the maintenance of transcriptional epigenetic gene silencing (TGS) at specific loci (including some transposons) by regulating histone H3 acetylation, 'Lys-4' and 'Lys-9' methylation.</text>
</comment>
<evidence type="ECO:0000256" key="2">
    <source>
        <dbReference type="ARBA" id="ARBA00007815"/>
    </source>
</evidence>
<dbReference type="OrthoDB" id="25571at2759"/>
<dbReference type="GO" id="GO:0035861">
    <property type="term" value="C:site of double-strand break"/>
    <property type="evidence" value="ECO:0007669"/>
    <property type="project" value="TreeGrafter"/>
</dbReference>
<dbReference type="GO" id="GO:0006289">
    <property type="term" value="P:nucleotide-excision repair"/>
    <property type="evidence" value="ECO:0007669"/>
    <property type="project" value="TreeGrafter"/>
</dbReference>
<comment type="subcellular location">
    <subcellularLocation>
        <location evidence="1">Nucleus</location>
    </subcellularLocation>
</comment>
<name>A0A8J4VQK1_9ROSI</name>
<dbReference type="PANTHER" id="PTHR13989:SF16">
    <property type="entry name" value="REPLICATION PROTEIN A2"/>
    <property type="match status" value="1"/>
</dbReference>
<dbReference type="InterPro" id="IPR004365">
    <property type="entry name" value="NA-bd_OB_tRNA"/>
</dbReference>
<accession>A0A8J4VQK1</accession>
<keyword evidence="3" id="KW-0235">DNA replication</keyword>
<dbReference type="SUPFAM" id="SSF46785">
    <property type="entry name" value="Winged helix' DNA-binding domain"/>
    <property type="match status" value="1"/>
</dbReference>
<dbReference type="GO" id="GO:0006260">
    <property type="term" value="P:DNA replication"/>
    <property type="evidence" value="ECO:0007669"/>
    <property type="project" value="UniProtKB-KW"/>
</dbReference>
<dbReference type="Gene3D" id="1.10.10.10">
    <property type="entry name" value="Winged helix-like DNA-binding domain superfamily/Winged helix DNA-binding domain"/>
    <property type="match status" value="1"/>
</dbReference>
<evidence type="ECO:0000256" key="1">
    <source>
        <dbReference type="ARBA" id="ARBA00004123"/>
    </source>
</evidence>
<evidence type="ECO:0000256" key="10">
    <source>
        <dbReference type="SAM" id="MobiDB-lite"/>
    </source>
</evidence>
<dbReference type="EMBL" id="JRKL02001089">
    <property type="protein sequence ID" value="KAF3966115.1"/>
    <property type="molecule type" value="Genomic_DNA"/>
</dbReference>
<dbReference type="Pfam" id="PF08784">
    <property type="entry name" value="RPA_C"/>
    <property type="match status" value="1"/>
</dbReference>
<evidence type="ECO:0000256" key="9">
    <source>
        <dbReference type="ARBA" id="ARBA00057177"/>
    </source>
</evidence>
<organism evidence="13 14">
    <name type="scientific">Castanea mollissima</name>
    <name type="common">Chinese chestnut</name>
    <dbReference type="NCBI Taxonomy" id="60419"/>
    <lineage>
        <taxon>Eukaryota</taxon>
        <taxon>Viridiplantae</taxon>
        <taxon>Streptophyta</taxon>
        <taxon>Embryophyta</taxon>
        <taxon>Tracheophyta</taxon>
        <taxon>Spermatophyta</taxon>
        <taxon>Magnoliopsida</taxon>
        <taxon>eudicotyledons</taxon>
        <taxon>Gunneridae</taxon>
        <taxon>Pentapetalae</taxon>
        <taxon>rosids</taxon>
        <taxon>fabids</taxon>
        <taxon>Fagales</taxon>
        <taxon>Fagaceae</taxon>
        <taxon>Castanea</taxon>
    </lineage>
</organism>
<feature type="compositionally biased region" description="Polar residues" evidence="10">
    <location>
        <begin position="20"/>
        <end position="38"/>
    </location>
</feature>
<dbReference type="FunFam" id="2.40.50.140:FF:000184">
    <property type="entry name" value="replication protein A 32 kDa subunit A-like"/>
    <property type="match status" value="1"/>
</dbReference>
<dbReference type="GO" id="GO:0000724">
    <property type="term" value="P:double-strand break repair via homologous recombination"/>
    <property type="evidence" value="ECO:0007669"/>
    <property type="project" value="TreeGrafter"/>
</dbReference>
<proteinExistence type="inferred from homology"/>
<dbReference type="Pfam" id="PF01336">
    <property type="entry name" value="tRNA_anti-codon"/>
    <property type="match status" value="1"/>
</dbReference>
<evidence type="ECO:0000259" key="12">
    <source>
        <dbReference type="Pfam" id="PF08784"/>
    </source>
</evidence>
<feature type="region of interest" description="Disordered" evidence="10">
    <location>
        <begin position="17"/>
        <end position="38"/>
    </location>
</feature>
<dbReference type="GO" id="GO:0000781">
    <property type="term" value="C:chromosome, telomeric region"/>
    <property type="evidence" value="ECO:0007669"/>
    <property type="project" value="TreeGrafter"/>
</dbReference>
<feature type="domain" description="Replication protein A C-terminal" evidence="12">
    <location>
        <begin position="163"/>
        <end position="270"/>
    </location>
</feature>
<dbReference type="GO" id="GO:0005662">
    <property type="term" value="C:DNA replication factor A complex"/>
    <property type="evidence" value="ECO:0007669"/>
    <property type="project" value="TreeGrafter"/>
</dbReference>
<dbReference type="PIRSF" id="PIRSF036949">
    <property type="entry name" value="RPA32"/>
    <property type="match status" value="1"/>
</dbReference>
<reference evidence="13" key="1">
    <citation type="submission" date="2020-03" db="EMBL/GenBank/DDBJ databases">
        <title>Castanea mollissima Vanexum genome sequencing.</title>
        <authorList>
            <person name="Staton M."/>
        </authorList>
    </citation>
    <scope>NUCLEOTIDE SEQUENCE</scope>
    <source>
        <tissue evidence="13">Leaf</tissue>
    </source>
</reference>
<evidence type="ECO:0000313" key="13">
    <source>
        <dbReference type="EMBL" id="KAF3966115.1"/>
    </source>
</evidence>
<keyword evidence="5" id="KW-0238">DNA-binding</keyword>